<keyword evidence="2" id="KW-0732">Signal</keyword>
<sequence>MPRRPNPVLSLAGLVLACFVAGVTFGDEAPGNQSASEATQSQTTEGYINAPLAEVWRIFTTADGLRTAGVGQAEVDLRVGGSIRSHDDPRAKLGDPETWVREILAYDPQRMLASHIRQAPARFPYRNELGNVWTVTYFTASGEDMTHVKIVVLGYRPDAASQALRQSLAEANRRTLDTVAKRYWPKCKLCTTEPAADAEK</sequence>
<feature type="signal peptide" evidence="2">
    <location>
        <begin position="1"/>
        <end position="26"/>
    </location>
</feature>
<evidence type="ECO:0000256" key="1">
    <source>
        <dbReference type="ARBA" id="ARBA00006817"/>
    </source>
</evidence>
<reference evidence="4 5" key="1">
    <citation type="submission" date="2020-08" db="EMBL/GenBank/DDBJ databases">
        <title>Genomic Encyclopedia of Type Strains, Phase IV (KMG-IV): sequencing the most valuable type-strain genomes for metagenomic binning, comparative biology and taxonomic classification.</title>
        <authorList>
            <person name="Goeker M."/>
        </authorList>
    </citation>
    <scope>NUCLEOTIDE SEQUENCE [LARGE SCALE GENOMIC DNA]</scope>
    <source>
        <strain evidence="4 5">DSM 26723</strain>
    </source>
</reference>
<dbReference type="Proteomes" id="UP000588068">
    <property type="component" value="Unassembled WGS sequence"/>
</dbReference>
<dbReference type="Gene3D" id="3.30.530.20">
    <property type="match status" value="1"/>
</dbReference>
<dbReference type="EMBL" id="JACHHZ010000002">
    <property type="protein sequence ID" value="MBB6092972.1"/>
    <property type="molecule type" value="Genomic_DNA"/>
</dbReference>
<feature type="domain" description="Activator of Hsp90 ATPase homologue 1/2-like C-terminal" evidence="3">
    <location>
        <begin position="49"/>
        <end position="152"/>
    </location>
</feature>
<dbReference type="CDD" id="cd07814">
    <property type="entry name" value="SRPBCC_CalC_Aha1-like"/>
    <property type="match status" value="1"/>
</dbReference>
<comment type="similarity">
    <text evidence="1">Belongs to the AHA1 family.</text>
</comment>
<comment type="caution">
    <text evidence="4">The sequence shown here is derived from an EMBL/GenBank/DDBJ whole genome shotgun (WGS) entry which is preliminary data.</text>
</comment>
<name>A0A841HLI9_9GAMM</name>
<gene>
    <name evidence="4" type="ORF">HNQ60_001850</name>
</gene>
<feature type="chain" id="PRO_5032720455" evidence="2">
    <location>
        <begin position="27"/>
        <end position="200"/>
    </location>
</feature>
<proteinExistence type="inferred from homology"/>
<organism evidence="4 5">
    <name type="scientific">Povalibacter uvarum</name>
    <dbReference type="NCBI Taxonomy" id="732238"/>
    <lineage>
        <taxon>Bacteria</taxon>
        <taxon>Pseudomonadati</taxon>
        <taxon>Pseudomonadota</taxon>
        <taxon>Gammaproteobacteria</taxon>
        <taxon>Steroidobacterales</taxon>
        <taxon>Steroidobacteraceae</taxon>
        <taxon>Povalibacter</taxon>
    </lineage>
</organism>
<dbReference type="PROSITE" id="PS51257">
    <property type="entry name" value="PROKAR_LIPOPROTEIN"/>
    <property type="match status" value="1"/>
</dbReference>
<dbReference type="RefSeq" id="WP_184330899.1">
    <property type="nucleotide sequence ID" value="NZ_JACHHZ010000002.1"/>
</dbReference>
<protein>
    <submittedName>
        <fullName evidence="4">Uncharacterized protein YndB with AHSA1/START domain</fullName>
    </submittedName>
</protein>
<accession>A0A841HLI9</accession>
<dbReference type="InterPro" id="IPR013538">
    <property type="entry name" value="ASHA1/2-like_C"/>
</dbReference>
<dbReference type="Pfam" id="PF08327">
    <property type="entry name" value="AHSA1"/>
    <property type="match status" value="1"/>
</dbReference>
<evidence type="ECO:0000256" key="2">
    <source>
        <dbReference type="SAM" id="SignalP"/>
    </source>
</evidence>
<dbReference type="SUPFAM" id="SSF55961">
    <property type="entry name" value="Bet v1-like"/>
    <property type="match status" value="1"/>
</dbReference>
<evidence type="ECO:0000313" key="4">
    <source>
        <dbReference type="EMBL" id="MBB6092972.1"/>
    </source>
</evidence>
<keyword evidence="5" id="KW-1185">Reference proteome</keyword>
<dbReference type="AlphaFoldDB" id="A0A841HLI9"/>
<evidence type="ECO:0000259" key="3">
    <source>
        <dbReference type="Pfam" id="PF08327"/>
    </source>
</evidence>
<dbReference type="InterPro" id="IPR023393">
    <property type="entry name" value="START-like_dom_sf"/>
</dbReference>
<evidence type="ECO:0000313" key="5">
    <source>
        <dbReference type="Proteomes" id="UP000588068"/>
    </source>
</evidence>